<dbReference type="EMBL" id="AP028213">
    <property type="protein sequence ID" value="BEI89809.1"/>
    <property type="molecule type" value="Genomic_DNA"/>
</dbReference>
<evidence type="ECO:0008006" key="4">
    <source>
        <dbReference type="Google" id="ProtNLM"/>
    </source>
</evidence>
<evidence type="ECO:0000256" key="1">
    <source>
        <dbReference type="SAM" id="SignalP"/>
    </source>
</evidence>
<evidence type="ECO:0000313" key="2">
    <source>
        <dbReference type="EMBL" id="BEI89809.1"/>
    </source>
</evidence>
<gene>
    <name evidence="2" type="ORF">CcaverHIS019_0211710</name>
</gene>
<proteinExistence type="predicted"/>
<sequence length="182" mass="19282">MYLPPWLAASLAALNIATSDTPDIVAPIPDQPAPVYMATDGQLFMNVDKVEEGAVARLVKASYKAPTAWVWSPRKESRPDHVRIMVDGSDPALCLAAPVDANGTPKAGDLHLVSCHDKLGELAGGASKDPSRWTMMDEPAGTVSFHLPKGLFMGYSDADVGATNNYMWSSGWVGLAAGEGLD</sequence>
<dbReference type="Proteomes" id="UP001233271">
    <property type="component" value="Chromosome 2"/>
</dbReference>
<feature type="signal peptide" evidence="1">
    <location>
        <begin position="1"/>
        <end position="19"/>
    </location>
</feature>
<dbReference type="GeneID" id="85493680"/>
<organism evidence="2 3">
    <name type="scientific">Cutaneotrichosporon cavernicola</name>
    <dbReference type="NCBI Taxonomy" id="279322"/>
    <lineage>
        <taxon>Eukaryota</taxon>
        <taxon>Fungi</taxon>
        <taxon>Dikarya</taxon>
        <taxon>Basidiomycota</taxon>
        <taxon>Agaricomycotina</taxon>
        <taxon>Tremellomycetes</taxon>
        <taxon>Trichosporonales</taxon>
        <taxon>Trichosporonaceae</taxon>
        <taxon>Cutaneotrichosporon</taxon>
    </lineage>
</organism>
<protein>
    <recommendedName>
        <fullName evidence="4">Ricin B lectin domain-containing protein</fullName>
    </recommendedName>
</protein>
<keyword evidence="3" id="KW-1185">Reference proteome</keyword>
<name>A0AA48KYV8_9TREE</name>
<reference evidence="2" key="1">
    <citation type="journal article" date="2023" name="BMC Genomics">
        <title>Chromosome-level genome assemblies of Cutaneotrichosporon spp. (Trichosporonales, Basidiomycota) reveal imbalanced evolution between nucleotide sequences and chromosome synteny.</title>
        <authorList>
            <person name="Kobayashi Y."/>
            <person name="Kayamori A."/>
            <person name="Aoki K."/>
            <person name="Shiwa Y."/>
            <person name="Matsutani M."/>
            <person name="Fujita N."/>
            <person name="Sugita T."/>
            <person name="Iwasaki W."/>
            <person name="Tanaka N."/>
            <person name="Takashima M."/>
        </authorList>
    </citation>
    <scope>NUCLEOTIDE SEQUENCE</scope>
    <source>
        <strain evidence="2">HIS019</strain>
    </source>
</reference>
<dbReference type="RefSeq" id="XP_060455075.1">
    <property type="nucleotide sequence ID" value="XM_060598264.1"/>
</dbReference>
<accession>A0AA48KYV8</accession>
<dbReference type="KEGG" id="ccac:CcaHIS019_0211710"/>
<keyword evidence="1" id="KW-0732">Signal</keyword>
<dbReference type="AlphaFoldDB" id="A0AA48KYV8"/>
<feature type="chain" id="PRO_5041295808" description="Ricin B lectin domain-containing protein" evidence="1">
    <location>
        <begin position="20"/>
        <end position="182"/>
    </location>
</feature>
<evidence type="ECO:0000313" key="3">
    <source>
        <dbReference type="Proteomes" id="UP001233271"/>
    </source>
</evidence>